<evidence type="ECO:0000313" key="2">
    <source>
        <dbReference type="Proteomes" id="UP001367508"/>
    </source>
</evidence>
<protein>
    <submittedName>
        <fullName evidence="1">Uncharacterized protein</fullName>
    </submittedName>
</protein>
<gene>
    <name evidence="1" type="ORF">VNO77_02757</name>
</gene>
<organism evidence="1 2">
    <name type="scientific">Canavalia gladiata</name>
    <name type="common">Sword bean</name>
    <name type="synonym">Dolichos gladiatus</name>
    <dbReference type="NCBI Taxonomy" id="3824"/>
    <lineage>
        <taxon>Eukaryota</taxon>
        <taxon>Viridiplantae</taxon>
        <taxon>Streptophyta</taxon>
        <taxon>Embryophyta</taxon>
        <taxon>Tracheophyta</taxon>
        <taxon>Spermatophyta</taxon>
        <taxon>Magnoliopsida</taxon>
        <taxon>eudicotyledons</taxon>
        <taxon>Gunneridae</taxon>
        <taxon>Pentapetalae</taxon>
        <taxon>rosids</taxon>
        <taxon>fabids</taxon>
        <taxon>Fabales</taxon>
        <taxon>Fabaceae</taxon>
        <taxon>Papilionoideae</taxon>
        <taxon>50 kb inversion clade</taxon>
        <taxon>NPAAA clade</taxon>
        <taxon>indigoferoid/millettioid clade</taxon>
        <taxon>Phaseoleae</taxon>
        <taxon>Canavalia</taxon>
    </lineage>
</organism>
<dbReference type="AlphaFoldDB" id="A0AAN9MYJ6"/>
<evidence type="ECO:0000313" key="1">
    <source>
        <dbReference type="EMBL" id="KAK7360748.1"/>
    </source>
</evidence>
<dbReference type="Proteomes" id="UP001367508">
    <property type="component" value="Unassembled WGS sequence"/>
</dbReference>
<sequence>MVRWVPSDSDLIAMSTWKVGMCLCGGSVRKQAIKMQHETNKEEEIQIKQQVHILDQEPDVGRFKGLEDVETERSVDFSWSERALIFVKEDHPLGLEEGK</sequence>
<reference evidence="1 2" key="1">
    <citation type="submission" date="2024-01" db="EMBL/GenBank/DDBJ databases">
        <title>The genomes of 5 underutilized Papilionoideae crops provide insights into root nodulation and disease resistanc.</title>
        <authorList>
            <person name="Jiang F."/>
        </authorList>
    </citation>
    <scope>NUCLEOTIDE SEQUENCE [LARGE SCALE GENOMIC DNA]</scope>
    <source>
        <strain evidence="1">LVBAO_FW01</strain>
        <tissue evidence="1">Leaves</tissue>
    </source>
</reference>
<dbReference type="EMBL" id="JAYMYQ010000001">
    <property type="protein sequence ID" value="KAK7360748.1"/>
    <property type="molecule type" value="Genomic_DNA"/>
</dbReference>
<accession>A0AAN9MYJ6</accession>
<comment type="caution">
    <text evidence="1">The sequence shown here is derived from an EMBL/GenBank/DDBJ whole genome shotgun (WGS) entry which is preliminary data.</text>
</comment>
<keyword evidence="2" id="KW-1185">Reference proteome</keyword>
<name>A0AAN9MYJ6_CANGL</name>
<proteinExistence type="predicted"/>